<evidence type="ECO:0000256" key="1">
    <source>
        <dbReference type="ARBA" id="ARBA00012493"/>
    </source>
</evidence>
<dbReference type="Gene3D" id="4.10.60.10">
    <property type="entry name" value="Zinc finger, CCHC-type"/>
    <property type="match status" value="1"/>
</dbReference>
<evidence type="ECO:0000256" key="9">
    <source>
        <dbReference type="SAM" id="MobiDB-lite"/>
    </source>
</evidence>
<evidence type="ECO:0000313" key="12">
    <source>
        <dbReference type="Proteomes" id="UP000719412"/>
    </source>
</evidence>
<keyword evidence="3" id="KW-0548">Nucleotidyltransferase</keyword>
<keyword evidence="5" id="KW-0255">Endonuclease</keyword>
<dbReference type="InterPro" id="IPR043502">
    <property type="entry name" value="DNA/RNA_pol_sf"/>
</dbReference>
<feature type="compositionally biased region" description="Polar residues" evidence="9">
    <location>
        <begin position="338"/>
        <end position="348"/>
    </location>
</feature>
<dbReference type="InterPro" id="IPR050951">
    <property type="entry name" value="Retrovirus_Pol_polyprotein"/>
</dbReference>
<dbReference type="InterPro" id="IPR001878">
    <property type="entry name" value="Znf_CCHC"/>
</dbReference>
<evidence type="ECO:0000256" key="5">
    <source>
        <dbReference type="ARBA" id="ARBA00022759"/>
    </source>
</evidence>
<dbReference type="InterPro" id="IPR041373">
    <property type="entry name" value="RT_RNaseH"/>
</dbReference>
<dbReference type="Proteomes" id="UP000719412">
    <property type="component" value="Unassembled WGS sequence"/>
</dbReference>
<dbReference type="EC" id="2.7.7.49" evidence="1"/>
<keyword evidence="8" id="KW-0479">Metal-binding</keyword>
<evidence type="ECO:0000256" key="3">
    <source>
        <dbReference type="ARBA" id="ARBA00022695"/>
    </source>
</evidence>
<evidence type="ECO:0000256" key="7">
    <source>
        <dbReference type="ARBA" id="ARBA00022918"/>
    </source>
</evidence>
<comment type="caution">
    <text evidence="11">The sequence shown here is derived from an EMBL/GenBank/DDBJ whole genome shotgun (WGS) entry which is preliminary data.</text>
</comment>
<dbReference type="SUPFAM" id="SSF57756">
    <property type="entry name" value="Retrovirus zinc finger-like domains"/>
    <property type="match status" value="1"/>
</dbReference>
<dbReference type="SMART" id="SM00343">
    <property type="entry name" value="ZnF_C2HC"/>
    <property type="match status" value="2"/>
</dbReference>
<dbReference type="GO" id="GO:0003964">
    <property type="term" value="F:RNA-directed DNA polymerase activity"/>
    <property type="evidence" value="ECO:0007669"/>
    <property type="project" value="UniProtKB-KW"/>
</dbReference>
<dbReference type="SUPFAM" id="SSF56672">
    <property type="entry name" value="DNA/RNA polymerases"/>
    <property type="match status" value="1"/>
</dbReference>
<evidence type="ECO:0000259" key="10">
    <source>
        <dbReference type="PROSITE" id="PS50158"/>
    </source>
</evidence>
<dbReference type="Pfam" id="PF00078">
    <property type="entry name" value="RVT_1"/>
    <property type="match status" value="1"/>
</dbReference>
<feature type="compositionally biased region" description="Basic and acidic residues" evidence="9">
    <location>
        <begin position="1"/>
        <end position="11"/>
    </location>
</feature>
<protein>
    <recommendedName>
        <fullName evidence="1">RNA-directed DNA polymerase</fullName>
        <ecNumber evidence="1">2.7.7.49</ecNumber>
    </recommendedName>
</protein>
<gene>
    <name evidence="11" type="ORF">GEV33_007170</name>
</gene>
<organism evidence="11 12">
    <name type="scientific">Tenebrio molitor</name>
    <name type="common">Yellow mealworm beetle</name>
    <dbReference type="NCBI Taxonomy" id="7067"/>
    <lineage>
        <taxon>Eukaryota</taxon>
        <taxon>Metazoa</taxon>
        <taxon>Ecdysozoa</taxon>
        <taxon>Arthropoda</taxon>
        <taxon>Hexapoda</taxon>
        <taxon>Insecta</taxon>
        <taxon>Pterygota</taxon>
        <taxon>Neoptera</taxon>
        <taxon>Endopterygota</taxon>
        <taxon>Coleoptera</taxon>
        <taxon>Polyphaga</taxon>
        <taxon>Cucujiformia</taxon>
        <taxon>Tenebrionidae</taxon>
        <taxon>Tenebrio</taxon>
    </lineage>
</organism>
<keyword evidence="8" id="KW-0863">Zinc-finger</keyword>
<reference evidence="11" key="1">
    <citation type="journal article" date="2020" name="J Insects Food Feed">
        <title>The yellow mealworm (Tenebrio molitor) genome: a resource for the emerging insects as food and feed industry.</title>
        <authorList>
            <person name="Eriksson T."/>
            <person name="Andere A."/>
            <person name="Kelstrup H."/>
            <person name="Emery V."/>
            <person name="Picard C."/>
        </authorList>
    </citation>
    <scope>NUCLEOTIDE SEQUENCE</scope>
    <source>
        <strain evidence="11">Stoneville</strain>
        <tissue evidence="11">Whole head</tissue>
    </source>
</reference>
<dbReference type="Pfam" id="PF17917">
    <property type="entry name" value="RT_RNaseH"/>
    <property type="match status" value="1"/>
</dbReference>
<keyword evidence="2" id="KW-0808">Transferase</keyword>
<dbReference type="PROSITE" id="PS50158">
    <property type="entry name" value="ZF_CCHC"/>
    <property type="match status" value="1"/>
</dbReference>
<dbReference type="EMBL" id="JABDTM020022862">
    <property type="protein sequence ID" value="KAH0815621.1"/>
    <property type="molecule type" value="Genomic_DNA"/>
</dbReference>
<dbReference type="GO" id="GO:0008270">
    <property type="term" value="F:zinc ion binding"/>
    <property type="evidence" value="ECO:0007669"/>
    <property type="project" value="UniProtKB-KW"/>
</dbReference>
<dbReference type="Gene3D" id="2.40.70.10">
    <property type="entry name" value="Acid Proteases"/>
    <property type="match status" value="1"/>
</dbReference>
<dbReference type="InterPro" id="IPR000477">
    <property type="entry name" value="RT_dom"/>
</dbReference>
<dbReference type="FunFam" id="3.30.70.270:FF:000020">
    <property type="entry name" value="Transposon Tf2-6 polyprotein-like Protein"/>
    <property type="match status" value="1"/>
</dbReference>
<keyword evidence="8" id="KW-0862">Zinc</keyword>
<sequence length="1072" mass="120646">MQNKRSDEPEGKLMQTNEDQPQERTGDNRRRSRPVSRFAKSCKSRGENDRVAVVRNLSARTSRFVKISPSYGKSLPIQPLTEIRISNFVRGRGHSCNLRSNKKNEMTNLVMTEEQFQRLLDKCKVTPAPTPAPSTTPAAARLGNFAKCSSRFAGKPKEDVEAFVNAITVCKECVDISDDNALKGLPMLLNDLAATWFQGSKSLHKTWTEAVAALQNAFGKKLPPHRVFRKLFSEEQKENESTDVFVKAYTLDMVYGLLRPKIRKYVPRDQCQDFVELIEKARTVKDNISEEVPAKDKRGRAERPRWSYCQNFRHQQFECRKLANQKKQDTARTEERAASSTPVVPNASQTSNVSRIICFGCHQSGHVRSQCPQRSTSSGGAGQSVGTAQLEILAIDSGETIRRPLVKVGVLGLCGLAHVDSGARCSILGSKLFRHLKQNNCPSMPTEINLVLADGVPQVVKVEKLVATLNIEGREVPTTFVVIPDYSDNKTLLGFDFITKADMVLDIPRRRWYFVGAAEAVTLRDDEGQLLKESERIQLSDLLQRHEEKLALQRELNSMLADGVIEECDSAYAAPTVLVPKKDGSLRVCVDYRKLNSVTVPDRYPLPRIDDLLQMAVKTVYMSSLDLKAGYWRVPVRAEDRDKTAFVTPLGLFRFTRMPFGLIDRFRAGLPAVKILAYLDDLIVISETFEKHLQHLTALFGRLELFRLRANRKKCCFARATLTYLGHILTPSGISRVSAICNRAPPTDVKGLLSWLQTARWFRRFVPSFADVVRPLTSLTRKNSVWVWGPEQTTAFETIKTLLTSPPILRNVDNSLPFPVKTDASAFAVGACLLQGEDKHERPIEFASRLLSPAEKSYSTTEREALAVVYALQKFRGYVEGSPIIVMSDHQPLRWLLTLKTPSGRLARWALWLQSFDLQVEYAPGRTNVLAHFVSRQLQLDDVELRPIIESLEEPFKDGVDHTRWTERGHVMCHGILYRYAPYSDTEEAQLVVPQSQVSKILRKCRDSPLAGHYGVEKTDVAKHVKTCLDCQRYKPANWKPAGLVQTPAMARRFEVLAINLFGPLPPASTGD</sequence>
<dbReference type="PANTHER" id="PTHR37984:SF5">
    <property type="entry name" value="PROTEIN NYNRIN-LIKE"/>
    <property type="match status" value="1"/>
</dbReference>
<evidence type="ECO:0000256" key="6">
    <source>
        <dbReference type="ARBA" id="ARBA00022801"/>
    </source>
</evidence>
<accession>A0A8J6HKB1</accession>
<dbReference type="Gene3D" id="3.10.10.10">
    <property type="entry name" value="HIV Type 1 Reverse Transcriptase, subunit A, domain 1"/>
    <property type="match status" value="1"/>
</dbReference>
<feature type="region of interest" description="Disordered" evidence="9">
    <location>
        <begin position="323"/>
        <end position="348"/>
    </location>
</feature>
<feature type="region of interest" description="Disordered" evidence="9">
    <location>
        <begin position="1"/>
        <end position="47"/>
    </location>
</feature>
<name>A0A8J6HKB1_TENMO</name>
<evidence type="ECO:0000256" key="4">
    <source>
        <dbReference type="ARBA" id="ARBA00022722"/>
    </source>
</evidence>
<evidence type="ECO:0000313" key="11">
    <source>
        <dbReference type="EMBL" id="KAH0815621.1"/>
    </source>
</evidence>
<proteinExistence type="predicted"/>
<dbReference type="GO" id="GO:0004519">
    <property type="term" value="F:endonuclease activity"/>
    <property type="evidence" value="ECO:0007669"/>
    <property type="project" value="UniProtKB-KW"/>
</dbReference>
<dbReference type="InterPro" id="IPR036875">
    <property type="entry name" value="Znf_CCHC_sf"/>
</dbReference>
<keyword evidence="4" id="KW-0540">Nuclease</keyword>
<dbReference type="GO" id="GO:0003676">
    <property type="term" value="F:nucleic acid binding"/>
    <property type="evidence" value="ECO:0007669"/>
    <property type="project" value="InterPro"/>
</dbReference>
<dbReference type="PANTHER" id="PTHR37984">
    <property type="entry name" value="PROTEIN CBG26694"/>
    <property type="match status" value="1"/>
</dbReference>
<dbReference type="AlphaFoldDB" id="A0A8J6HKB1"/>
<feature type="domain" description="CCHC-type" evidence="10">
    <location>
        <begin position="358"/>
        <end position="373"/>
    </location>
</feature>
<dbReference type="InterPro" id="IPR021109">
    <property type="entry name" value="Peptidase_aspartic_dom_sf"/>
</dbReference>
<keyword evidence="7" id="KW-0695">RNA-directed DNA polymerase</keyword>
<feature type="compositionally biased region" description="Basic and acidic residues" evidence="9">
    <location>
        <begin position="323"/>
        <end position="337"/>
    </location>
</feature>
<keyword evidence="6" id="KW-0378">Hydrolase</keyword>
<evidence type="ECO:0000256" key="2">
    <source>
        <dbReference type="ARBA" id="ARBA00022679"/>
    </source>
</evidence>
<evidence type="ECO:0000256" key="8">
    <source>
        <dbReference type="PROSITE-ProRule" id="PRU00047"/>
    </source>
</evidence>
<dbReference type="Gene3D" id="3.30.70.270">
    <property type="match status" value="2"/>
</dbReference>
<keyword evidence="12" id="KW-1185">Reference proteome</keyword>
<dbReference type="CDD" id="cd09274">
    <property type="entry name" value="RNase_HI_RT_Ty3"/>
    <property type="match status" value="1"/>
</dbReference>
<dbReference type="CDD" id="cd01647">
    <property type="entry name" value="RT_LTR"/>
    <property type="match status" value="1"/>
</dbReference>
<dbReference type="SUPFAM" id="SSF50630">
    <property type="entry name" value="Acid proteases"/>
    <property type="match status" value="1"/>
</dbReference>
<dbReference type="GO" id="GO:0016787">
    <property type="term" value="F:hydrolase activity"/>
    <property type="evidence" value="ECO:0007669"/>
    <property type="project" value="UniProtKB-KW"/>
</dbReference>
<reference evidence="11" key="2">
    <citation type="submission" date="2021-08" db="EMBL/GenBank/DDBJ databases">
        <authorList>
            <person name="Eriksson T."/>
        </authorList>
    </citation>
    <scope>NUCLEOTIDE SEQUENCE</scope>
    <source>
        <strain evidence="11">Stoneville</strain>
        <tissue evidence="11">Whole head</tissue>
    </source>
</reference>
<dbReference type="InterPro" id="IPR043128">
    <property type="entry name" value="Rev_trsase/Diguanyl_cyclase"/>
</dbReference>